<comment type="caution">
    <text evidence="1">The sequence shown here is derived from an EMBL/GenBank/DDBJ whole genome shotgun (WGS) entry which is preliminary data.</text>
</comment>
<dbReference type="EMBL" id="AZRA01000108">
    <property type="protein sequence ID" value="KDB50872.1"/>
    <property type="molecule type" value="Genomic_DNA"/>
</dbReference>
<dbReference type="Proteomes" id="UP000026714">
    <property type="component" value="Unassembled WGS sequence"/>
</dbReference>
<dbReference type="AlphaFoldDB" id="A0A059KHB9"/>
<reference evidence="1 2" key="1">
    <citation type="journal article" date="2014" name="FEMS Microbiol. Ecol.">
        <title>Sphaerotilus natans encrusted with nanoball-shaped Fe(III) oxide minerals formed by nitrate-reducing mixotrophic Fe(II) oxidation.</title>
        <authorList>
            <person name="Park S."/>
            <person name="Kim D.H."/>
            <person name="Lee J.H."/>
            <person name="Hur H.G."/>
        </authorList>
    </citation>
    <scope>NUCLEOTIDE SEQUENCE [LARGE SCALE GENOMIC DNA]</scope>
    <source>
        <strain evidence="1 2">DSM 6575</strain>
    </source>
</reference>
<gene>
    <name evidence="1" type="ORF">X805_35640</name>
</gene>
<protein>
    <submittedName>
        <fullName evidence="1">Uncharacterized protein</fullName>
    </submittedName>
</protein>
<evidence type="ECO:0000313" key="2">
    <source>
        <dbReference type="Proteomes" id="UP000026714"/>
    </source>
</evidence>
<keyword evidence="2" id="KW-1185">Reference proteome</keyword>
<evidence type="ECO:0000313" key="1">
    <source>
        <dbReference type="EMBL" id="KDB50872.1"/>
    </source>
</evidence>
<organism evidence="1 2">
    <name type="scientific">Sphaerotilus natans subsp. natans DSM 6575</name>
    <dbReference type="NCBI Taxonomy" id="1286631"/>
    <lineage>
        <taxon>Bacteria</taxon>
        <taxon>Pseudomonadati</taxon>
        <taxon>Pseudomonadota</taxon>
        <taxon>Betaproteobacteria</taxon>
        <taxon>Burkholderiales</taxon>
        <taxon>Sphaerotilaceae</taxon>
        <taxon>Sphaerotilus</taxon>
    </lineage>
</organism>
<sequence>MGMRVAGLFITTRCTRSSVRARLRLRVPDPGELAMPAALLRGGGCRAL</sequence>
<proteinExistence type="predicted"/>
<accession>A0A059KHB9</accession>
<name>A0A059KHB9_9BURK</name>